<dbReference type="EMBL" id="RCMI01001477">
    <property type="protein sequence ID" value="KAG2884714.1"/>
    <property type="molecule type" value="Genomic_DNA"/>
</dbReference>
<dbReference type="Proteomes" id="UP000774804">
    <property type="component" value="Unassembled WGS sequence"/>
</dbReference>
<evidence type="ECO:0000313" key="2">
    <source>
        <dbReference type="Proteomes" id="UP000774804"/>
    </source>
</evidence>
<organism evidence="1 2">
    <name type="scientific">Phytophthora cactorum</name>
    <dbReference type="NCBI Taxonomy" id="29920"/>
    <lineage>
        <taxon>Eukaryota</taxon>
        <taxon>Sar</taxon>
        <taxon>Stramenopiles</taxon>
        <taxon>Oomycota</taxon>
        <taxon>Peronosporomycetes</taxon>
        <taxon>Peronosporales</taxon>
        <taxon>Peronosporaceae</taxon>
        <taxon>Phytophthora</taxon>
    </lineage>
</organism>
<evidence type="ECO:0000313" key="1">
    <source>
        <dbReference type="EMBL" id="KAG2884714.1"/>
    </source>
</evidence>
<name>A0A8T1AMG7_9STRA</name>
<comment type="caution">
    <text evidence="1">The sequence shown here is derived from an EMBL/GenBank/DDBJ whole genome shotgun (WGS) entry which is preliminary data.</text>
</comment>
<protein>
    <submittedName>
        <fullName evidence="1">Uncharacterized protein</fullName>
    </submittedName>
</protein>
<sequence length="73" mass="8214">MDMRQLVVRYVDEQLAAEEEGGEQEQIMGLLHEPELIEQGRLRIGCQFGRDLVAPGAQAIQVGVVDVRRQHTT</sequence>
<accession>A0A8T1AMG7</accession>
<proteinExistence type="predicted"/>
<dbReference type="AlphaFoldDB" id="A0A8T1AMG7"/>
<reference evidence="1" key="1">
    <citation type="submission" date="2018-10" db="EMBL/GenBank/DDBJ databases">
        <title>Effector identification in a new, highly contiguous assembly of the strawberry crown rot pathogen Phytophthora cactorum.</title>
        <authorList>
            <person name="Armitage A.D."/>
            <person name="Nellist C.F."/>
            <person name="Bates H."/>
            <person name="Vickerstaff R.J."/>
            <person name="Harrison R.J."/>
        </authorList>
    </citation>
    <scope>NUCLEOTIDE SEQUENCE</scope>
    <source>
        <strain evidence="1">4032</strain>
    </source>
</reference>
<gene>
    <name evidence="1" type="ORF">PC115_g21268</name>
</gene>